<gene>
    <name evidence="1" type="ORF">TELCIR_16983</name>
</gene>
<accession>A0A2G9TU05</accession>
<organism evidence="1 2">
    <name type="scientific">Teladorsagia circumcincta</name>
    <name type="common">Brown stomach worm</name>
    <name type="synonym">Ostertagia circumcincta</name>
    <dbReference type="NCBI Taxonomy" id="45464"/>
    <lineage>
        <taxon>Eukaryota</taxon>
        <taxon>Metazoa</taxon>
        <taxon>Ecdysozoa</taxon>
        <taxon>Nematoda</taxon>
        <taxon>Chromadorea</taxon>
        <taxon>Rhabditida</taxon>
        <taxon>Rhabditina</taxon>
        <taxon>Rhabditomorpha</taxon>
        <taxon>Strongyloidea</taxon>
        <taxon>Trichostrongylidae</taxon>
        <taxon>Teladorsagia</taxon>
    </lineage>
</organism>
<name>A0A2G9TU05_TELCI</name>
<protein>
    <submittedName>
        <fullName evidence="1">Uncharacterized protein</fullName>
    </submittedName>
</protein>
<keyword evidence="2" id="KW-1185">Reference proteome</keyword>
<evidence type="ECO:0000313" key="2">
    <source>
        <dbReference type="Proteomes" id="UP000230423"/>
    </source>
</evidence>
<dbReference type="AlphaFoldDB" id="A0A2G9TU05"/>
<dbReference type="EMBL" id="KZ353495">
    <property type="protein sequence ID" value="PIO61493.1"/>
    <property type="molecule type" value="Genomic_DNA"/>
</dbReference>
<evidence type="ECO:0000313" key="1">
    <source>
        <dbReference type="EMBL" id="PIO61493.1"/>
    </source>
</evidence>
<dbReference type="Proteomes" id="UP000230423">
    <property type="component" value="Unassembled WGS sequence"/>
</dbReference>
<reference evidence="1 2" key="1">
    <citation type="submission" date="2015-09" db="EMBL/GenBank/DDBJ databases">
        <title>Draft genome of the parasitic nematode Teladorsagia circumcincta isolate WARC Sus (inbred).</title>
        <authorList>
            <person name="Mitreva M."/>
        </authorList>
    </citation>
    <scope>NUCLEOTIDE SEQUENCE [LARGE SCALE GENOMIC DNA]</scope>
    <source>
        <strain evidence="1 2">S</strain>
    </source>
</reference>
<sequence>MAAAAAPPGPPGQKDHQEGLEILDRPEHLEHLERTLSEGLFWQELQDLWDHLDQWDRRDQVEHLDSLDKWDHPDRKDHLAQLECLDLQETLVHQEWPVRLVQLVIVEFVRNTAPLTVECSSKTEHVVVVDKIVVMHRLVRLPSNPVDMVIVVKLPINAIC</sequence>
<proteinExistence type="predicted"/>